<dbReference type="EMBL" id="JACXAA010000004">
    <property type="protein sequence ID" value="MBD2753739.1"/>
    <property type="molecule type" value="Genomic_DNA"/>
</dbReference>
<comment type="caution">
    <text evidence="1">The sequence shown here is derived from an EMBL/GenBank/DDBJ whole genome shotgun (WGS) entry which is preliminary data.</text>
</comment>
<dbReference type="Proteomes" id="UP000653797">
    <property type="component" value="Unassembled WGS sequence"/>
</dbReference>
<keyword evidence="2" id="KW-1185">Reference proteome</keyword>
<evidence type="ECO:0000313" key="1">
    <source>
        <dbReference type="EMBL" id="MBD2753739.1"/>
    </source>
</evidence>
<sequence>MAILIGLGELWGDAKASALAVKSAADEALSDVQAIKETVDNAAELAELASSQAQSTLANINQFQFTPSSLSQLRSVGGSASQRTQLLGRVTPGDGGGGDFFWNPNSTADDDGAMVIKVPGINVGRYHRMPGPRVSPLHFGAKGDGYTDDSAAVQAAINYVLKANHPGQTSPYDGNPGSLFLYKGEYRIKDVEINGSIKIEGEGGGTYAQSYFVVIANHTGIWLGPDSDGVSQSTYFDYVAFKSESIVIPGHTEGQVYSPDIAHVKTKSSNTIQSNSVYFNYCWFQSMQNCGVWATQGDDWKFTDCCFDVSSYDAIRLGTLGGRYVANARIINCTFFGNRENCIRLYNVRSCTISMNPAYTAGSQLPNSNFINGLQGTVNNLQVLATTFDSLTNFCLLESSATNVNITNQVLTNLYGVFLYVNGGGIMRGLRLSQITFESVAGQGWVDAPIRIQYCGLEESTIDDIIARTGITSPLLLDIPGANVTGNQISRVRGKNFTAIHNLAKPGKNGQEVVFAKTVTTANWSAGSYTQIVPANLLEAGSVYLISMRYNKPQVQIATMSYTVPIEGSSSGSIAPTAAISGNVVTYNGQPFDFTLKYLPGSAGWGLQAMSTGALGGTLSISVRLVSSLADLSIMPIV</sequence>
<gene>
    <name evidence="1" type="ORF">IC230_12615</name>
</gene>
<proteinExistence type="predicted"/>
<accession>A0A927B1C3</accession>
<evidence type="ECO:0000313" key="2">
    <source>
        <dbReference type="Proteomes" id="UP000653797"/>
    </source>
</evidence>
<dbReference type="InterPro" id="IPR011050">
    <property type="entry name" value="Pectin_lyase_fold/virulence"/>
</dbReference>
<dbReference type="SUPFAM" id="SSF51126">
    <property type="entry name" value="Pectin lyase-like"/>
    <property type="match status" value="1"/>
</dbReference>
<organism evidence="1 2">
    <name type="scientific">Spirosoma validum</name>
    <dbReference type="NCBI Taxonomy" id="2771355"/>
    <lineage>
        <taxon>Bacteria</taxon>
        <taxon>Pseudomonadati</taxon>
        <taxon>Bacteroidota</taxon>
        <taxon>Cytophagia</taxon>
        <taxon>Cytophagales</taxon>
        <taxon>Cytophagaceae</taxon>
        <taxon>Spirosoma</taxon>
    </lineage>
</organism>
<dbReference type="RefSeq" id="WP_191039387.1">
    <property type="nucleotide sequence ID" value="NZ_JACXAA010000004.1"/>
</dbReference>
<dbReference type="InterPro" id="IPR012334">
    <property type="entry name" value="Pectin_lyas_fold"/>
</dbReference>
<reference evidence="1" key="1">
    <citation type="submission" date="2020-09" db="EMBL/GenBank/DDBJ databases">
        <authorList>
            <person name="Kim M.K."/>
        </authorList>
    </citation>
    <scope>NUCLEOTIDE SEQUENCE</scope>
    <source>
        <strain evidence="1">BT704</strain>
    </source>
</reference>
<dbReference type="Gene3D" id="2.160.20.10">
    <property type="entry name" value="Single-stranded right-handed beta-helix, Pectin lyase-like"/>
    <property type="match status" value="1"/>
</dbReference>
<name>A0A927B1C3_9BACT</name>
<dbReference type="AlphaFoldDB" id="A0A927B1C3"/>
<protein>
    <recommendedName>
        <fullName evidence="3">Pectate lyase superfamily protein domain-containing protein</fullName>
    </recommendedName>
</protein>
<evidence type="ECO:0008006" key="3">
    <source>
        <dbReference type="Google" id="ProtNLM"/>
    </source>
</evidence>